<dbReference type="GO" id="GO:0000160">
    <property type="term" value="P:phosphorelay signal transduction system"/>
    <property type="evidence" value="ECO:0007669"/>
    <property type="project" value="InterPro"/>
</dbReference>
<dbReference type="InterPro" id="IPR058031">
    <property type="entry name" value="AAA_lid_NorR"/>
</dbReference>
<dbReference type="SUPFAM" id="SSF46689">
    <property type="entry name" value="Homeodomain-like"/>
    <property type="match status" value="1"/>
</dbReference>
<protein>
    <recommendedName>
        <fullName evidence="9">Sigma-54-dependent Fis family transcriptional regulator</fullName>
    </recommendedName>
</protein>
<dbReference type="CDD" id="cd00009">
    <property type="entry name" value="AAA"/>
    <property type="match status" value="1"/>
</dbReference>
<evidence type="ECO:0000256" key="1">
    <source>
        <dbReference type="ARBA" id="ARBA00022553"/>
    </source>
</evidence>
<dbReference type="Gene3D" id="1.10.8.60">
    <property type="match status" value="1"/>
</dbReference>
<dbReference type="Gene3D" id="1.10.10.60">
    <property type="entry name" value="Homeodomain-like"/>
    <property type="match status" value="1"/>
</dbReference>
<gene>
    <name evidence="8" type="ORF">LCGC14_0389230</name>
</gene>
<dbReference type="InterPro" id="IPR011006">
    <property type="entry name" value="CheY-like_superfamily"/>
</dbReference>
<dbReference type="InterPro" id="IPR001789">
    <property type="entry name" value="Sig_transdc_resp-reg_receiver"/>
</dbReference>
<keyword evidence="2" id="KW-0547">Nucleotide-binding</keyword>
<reference evidence="8" key="1">
    <citation type="journal article" date="2015" name="Nature">
        <title>Complex archaea that bridge the gap between prokaryotes and eukaryotes.</title>
        <authorList>
            <person name="Spang A."/>
            <person name="Saw J.H."/>
            <person name="Jorgensen S.L."/>
            <person name="Zaremba-Niedzwiedzka K."/>
            <person name="Martijn J."/>
            <person name="Lind A.E."/>
            <person name="van Eijk R."/>
            <person name="Schleper C."/>
            <person name="Guy L."/>
            <person name="Ettema T.J."/>
        </authorList>
    </citation>
    <scope>NUCLEOTIDE SEQUENCE</scope>
</reference>
<dbReference type="GO" id="GO:0006355">
    <property type="term" value="P:regulation of DNA-templated transcription"/>
    <property type="evidence" value="ECO:0007669"/>
    <property type="project" value="InterPro"/>
</dbReference>
<dbReference type="InterPro" id="IPR025662">
    <property type="entry name" value="Sigma_54_int_dom_ATP-bd_1"/>
</dbReference>
<proteinExistence type="predicted"/>
<sequence length="459" mass="50357">MTRPANILVVEDDAAMRETCAKLFRLEGFGVHEASTASEALDHIQQQDNVDIVLTDLKMKGMDGLSLLRKIKQLDPGIEVVLMTGYGSIKNAVEAMKHGAADYITKPFDTDELLTIIDKTIELTGLKGEVSRLRLELHEKYRFDNLIGGASMRAVYEKIEAARNTNASVLICGESGTGKELVAKAIHYNGRRANGPFVPVNCAAMPRDLIESELFGHRKGAFTSATADSMGLFRAAVGGTIFLDEILEMPYGVQAKLLRALQEKRVRPVGGAEEIPIDVRVIASTNRNVQEAIRNNTFRQDIYYRVGVIIIELPPLRRRVDDIPALARHFIAKFNRSSHRTVTDISKDALAALSCYHWPGNVRELESVIESAFAMGKASVIQKSDLPTDITGTLDGHGEQSLAAQGGVPTLSQVERGALLQALELAGGNKTHAAQLLGVSRPKLYKMMERHDVQRPPAR</sequence>
<dbReference type="GO" id="GO:0043565">
    <property type="term" value="F:sequence-specific DNA binding"/>
    <property type="evidence" value="ECO:0007669"/>
    <property type="project" value="InterPro"/>
</dbReference>
<dbReference type="FunFam" id="3.40.50.300:FF:000006">
    <property type="entry name" value="DNA-binding transcriptional regulator NtrC"/>
    <property type="match status" value="1"/>
</dbReference>
<evidence type="ECO:0000256" key="4">
    <source>
        <dbReference type="ARBA" id="ARBA00023015"/>
    </source>
</evidence>
<dbReference type="SMART" id="SM00382">
    <property type="entry name" value="AAA"/>
    <property type="match status" value="1"/>
</dbReference>
<keyword evidence="5" id="KW-0804">Transcription</keyword>
<evidence type="ECO:0000259" key="7">
    <source>
        <dbReference type="PROSITE" id="PS50110"/>
    </source>
</evidence>
<name>A0A0F9TI78_9ZZZZ</name>
<dbReference type="Gene3D" id="3.40.50.300">
    <property type="entry name" value="P-loop containing nucleotide triphosphate hydrolases"/>
    <property type="match status" value="1"/>
</dbReference>
<dbReference type="PROSITE" id="PS50110">
    <property type="entry name" value="RESPONSE_REGULATORY"/>
    <property type="match status" value="1"/>
</dbReference>
<feature type="domain" description="Response regulatory" evidence="7">
    <location>
        <begin position="6"/>
        <end position="121"/>
    </location>
</feature>
<dbReference type="GO" id="GO:0005524">
    <property type="term" value="F:ATP binding"/>
    <property type="evidence" value="ECO:0007669"/>
    <property type="project" value="UniProtKB-KW"/>
</dbReference>
<dbReference type="SUPFAM" id="SSF52172">
    <property type="entry name" value="CheY-like"/>
    <property type="match status" value="1"/>
</dbReference>
<dbReference type="InterPro" id="IPR027417">
    <property type="entry name" value="P-loop_NTPase"/>
</dbReference>
<dbReference type="Pfam" id="PF25601">
    <property type="entry name" value="AAA_lid_14"/>
    <property type="match status" value="1"/>
</dbReference>
<dbReference type="EMBL" id="LAZR01000323">
    <property type="protein sequence ID" value="KKN74602.1"/>
    <property type="molecule type" value="Genomic_DNA"/>
</dbReference>
<accession>A0A0F9TI78</accession>
<feature type="domain" description="Sigma-54 factor interaction" evidence="6">
    <location>
        <begin position="151"/>
        <end position="374"/>
    </location>
</feature>
<dbReference type="InterPro" id="IPR002078">
    <property type="entry name" value="Sigma_54_int"/>
</dbReference>
<dbReference type="Pfam" id="PF00158">
    <property type="entry name" value="Sigma54_activat"/>
    <property type="match status" value="1"/>
</dbReference>
<dbReference type="InterPro" id="IPR002197">
    <property type="entry name" value="HTH_Fis"/>
</dbReference>
<keyword evidence="3" id="KW-0067">ATP-binding</keyword>
<dbReference type="SMART" id="SM00448">
    <property type="entry name" value="REC"/>
    <property type="match status" value="1"/>
</dbReference>
<dbReference type="AlphaFoldDB" id="A0A0F9TI78"/>
<dbReference type="Pfam" id="PF00072">
    <property type="entry name" value="Response_reg"/>
    <property type="match status" value="1"/>
</dbReference>
<dbReference type="PRINTS" id="PR01590">
    <property type="entry name" value="HTHFIS"/>
</dbReference>
<evidence type="ECO:0000256" key="3">
    <source>
        <dbReference type="ARBA" id="ARBA00022840"/>
    </source>
</evidence>
<evidence type="ECO:0008006" key="9">
    <source>
        <dbReference type="Google" id="ProtNLM"/>
    </source>
</evidence>
<keyword evidence="4" id="KW-0805">Transcription regulation</keyword>
<dbReference type="InterPro" id="IPR009057">
    <property type="entry name" value="Homeodomain-like_sf"/>
</dbReference>
<dbReference type="PANTHER" id="PTHR32071">
    <property type="entry name" value="TRANSCRIPTIONAL REGULATORY PROTEIN"/>
    <property type="match status" value="1"/>
</dbReference>
<evidence type="ECO:0000259" key="6">
    <source>
        <dbReference type="PROSITE" id="PS50045"/>
    </source>
</evidence>
<evidence type="ECO:0000256" key="5">
    <source>
        <dbReference type="ARBA" id="ARBA00023163"/>
    </source>
</evidence>
<dbReference type="PROSITE" id="PS00675">
    <property type="entry name" value="SIGMA54_INTERACT_1"/>
    <property type="match status" value="1"/>
</dbReference>
<dbReference type="SUPFAM" id="SSF52540">
    <property type="entry name" value="P-loop containing nucleoside triphosphate hydrolases"/>
    <property type="match status" value="1"/>
</dbReference>
<evidence type="ECO:0000256" key="2">
    <source>
        <dbReference type="ARBA" id="ARBA00022741"/>
    </source>
</evidence>
<dbReference type="InterPro" id="IPR003593">
    <property type="entry name" value="AAA+_ATPase"/>
</dbReference>
<dbReference type="Pfam" id="PF02954">
    <property type="entry name" value="HTH_8"/>
    <property type="match status" value="1"/>
</dbReference>
<comment type="caution">
    <text evidence="8">The sequence shown here is derived from an EMBL/GenBank/DDBJ whole genome shotgun (WGS) entry which is preliminary data.</text>
</comment>
<evidence type="ECO:0000313" key="8">
    <source>
        <dbReference type="EMBL" id="KKN74602.1"/>
    </source>
</evidence>
<dbReference type="PROSITE" id="PS50045">
    <property type="entry name" value="SIGMA54_INTERACT_4"/>
    <property type="match status" value="1"/>
</dbReference>
<dbReference type="Gene3D" id="3.40.50.2300">
    <property type="match status" value="1"/>
</dbReference>
<organism evidence="8">
    <name type="scientific">marine sediment metagenome</name>
    <dbReference type="NCBI Taxonomy" id="412755"/>
    <lineage>
        <taxon>unclassified sequences</taxon>
        <taxon>metagenomes</taxon>
        <taxon>ecological metagenomes</taxon>
    </lineage>
</organism>
<keyword evidence="1" id="KW-0597">Phosphoprotein</keyword>
<dbReference type="FunFam" id="3.40.50.2300:FF:000018">
    <property type="entry name" value="DNA-binding transcriptional regulator NtrC"/>
    <property type="match status" value="1"/>
</dbReference>